<evidence type="ECO:0000256" key="7">
    <source>
        <dbReference type="ARBA" id="ARBA00023136"/>
    </source>
</evidence>
<dbReference type="InterPro" id="IPR000068">
    <property type="entry name" value="GPCR_3_Ca_sens_rcpt-rel"/>
</dbReference>
<accession>A0A672FPA0</accession>
<dbReference type="PANTHER" id="PTHR24061:SF506">
    <property type="entry name" value="G-PROTEIN COUPLED RECEPTOR FAMILY C GROUP 6 MEMBER A-LIKE PRECURSOR"/>
    <property type="match status" value="1"/>
</dbReference>
<keyword evidence="6" id="KW-0297">G-protein coupled receptor</keyword>
<evidence type="ECO:0000256" key="8">
    <source>
        <dbReference type="ARBA" id="ARBA00023170"/>
    </source>
</evidence>
<evidence type="ECO:0000256" key="3">
    <source>
        <dbReference type="ARBA" id="ARBA00022692"/>
    </source>
</evidence>
<evidence type="ECO:0000313" key="13">
    <source>
        <dbReference type="Ensembl" id="ENSSFAP00005007827.1"/>
    </source>
</evidence>
<dbReference type="Pfam" id="PF00003">
    <property type="entry name" value="7tm_3"/>
    <property type="match status" value="1"/>
</dbReference>
<dbReference type="FunFam" id="3.40.50.2300:FF:000016">
    <property type="entry name" value="Taste 1 receptor member 2"/>
    <property type="match status" value="1"/>
</dbReference>
<dbReference type="GO" id="GO:0005886">
    <property type="term" value="C:plasma membrane"/>
    <property type="evidence" value="ECO:0007669"/>
    <property type="project" value="UniProtKB-SubCell"/>
</dbReference>
<dbReference type="InterPro" id="IPR001828">
    <property type="entry name" value="ANF_lig-bd_rcpt"/>
</dbReference>
<feature type="transmembrane region" description="Helical" evidence="11">
    <location>
        <begin position="724"/>
        <end position="746"/>
    </location>
</feature>
<dbReference type="PROSITE" id="PS50259">
    <property type="entry name" value="G_PROTEIN_RECEP_F3_4"/>
    <property type="match status" value="1"/>
</dbReference>
<dbReference type="Proteomes" id="UP000472267">
    <property type="component" value="Chromosome 15"/>
</dbReference>
<feature type="transmembrane region" description="Helical" evidence="11">
    <location>
        <begin position="567"/>
        <end position="589"/>
    </location>
</feature>
<feature type="transmembrane region" description="Helical" evidence="11">
    <location>
        <begin position="690"/>
        <end position="712"/>
    </location>
</feature>
<dbReference type="InParanoid" id="A0A672FPA0"/>
<keyword evidence="9" id="KW-0325">Glycoprotein</keyword>
<evidence type="ECO:0000256" key="2">
    <source>
        <dbReference type="ARBA" id="ARBA00022475"/>
    </source>
</evidence>
<feature type="domain" description="G-protein coupled receptors family 3 profile" evidence="12">
    <location>
        <begin position="531"/>
        <end position="780"/>
    </location>
</feature>
<reference evidence="13" key="1">
    <citation type="submission" date="2019-06" db="EMBL/GenBank/DDBJ databases">
        <authorList>
            <consortium name="Wellcome Sanger Institute Data Sharing"/>
        </authorList>
    </citation>
    <scope>NUCLEOTIDE SEQUENCE [LARGE SCALE GENOMIC DNA]</scope>
</reference>
<keyword evidence="10" id="KW-0807">Transducer</keyword>
<keyword evidence="5 11" id="KW-1133">Transmembrane helix</keyword>
<dbReference type="InterPro" id="IPR017978">
    <property type="entry name" value="GPCR_3_C"/>
</dbReference>
<gene>
    <name evidence="13" type="primary">LOC115401666</name>
</gene>
<feature type="transmembrane region" description="Helical" evidence="11">
    <location>
        <begin position="758"/>
        <end position="780"/>
    </location>
</feature>
<feature type="transmembrane region" description="Helical" evidence="11">
    <location>
        <begin position="533"/>
        <end position="555"/>
    </location>
</feature>
<organism evidence="13 14">
    <name type="scientific">Salarias fasciatus</name>
    <name type="common">Jewelled blenny</name>
    <name type="synonym">Blennius fasciatus</name>
    <dbReference type="NCBI Taxonomy" id="181472"/>
    <lineage>
        <taxon>Eukaryota</taxon>
        <taxon>Metazoa</taxon>
        <taxon>Chordata</taxon>
        <taxon>Craniata</taxon>
        <taxon>Vertebrata</taxon>
        <taxon>Euteleostomi</taxon>
        <taxon>Actinopterygii</taxon>
        <taxon>Neopterygii</taxon>
        <taxon>Teleostei</taxon>
        <taxon>Neoteleostei</taxon>
        <taxon>Acanthomorphata</taxon>
        <taxon>Ovalentaria</taxon>
        <taxon>Blenniimorphae</taxon>
        <taxon>Blenniiformes</taxon>
        <taxon>Blennioidei</taxon>
        <taxon>Blenniidae</taxon>
        <taxon>Salariinae</taxon>
        <taxon>Salarias</taxon>
    </lineage>
</organism>
<evidence type="ECO:0000256" key="10">
    <source>
        <dbReference type="ARBA" id="ARBA00023224"/>
    </source>
</evidence>
<keyword evidence="14" id="KW-1185">Reference proteome</keyword>
<dbReference type="GO" id="GO:0004930">
    <property type="term" value="F:G protein-coupled receptor activity"/>
    <property type="evidence" value="ECO:0007669"/>
    <property type="project" value="UniProtKB-KW"/>
</dbReference>
<dbReference type="FunCoup" id="A0A672FPA0">
    <property type="interactions" value="67"/>
</dbReference>
<dbReference type="AlphaFoldDB" id="A0A672FPA0"/>
<keyword evidence="7 11" id="KW-0472">Membrane</keyword>
<evidence type="ECO:0000256" key="4">
    <source>
        <dbReference type="ARBA" id="ARBA00022729"/>
    </source>
</evidence>
<evidence type="ECO:0000313" key="14">
    <source>
        <dbReference type="Proteomes" id="UP000472267"/>
    </source>
</evidence>
<feature type="transmembrane region" description="Helical" evidence="11">
    <location>
        <begin position="644"/>
        <end position="663"/>
    </location>
</feature>
<dbReference type="PANTHER" id="PTHR24061">
    <property type="entry name" value="CALCIUM-SENSING RECEPTOR-RELATED"/>
    <property type="match status" value="1"/>
</dbReference>
<name>A0A672FPA0_SALFA</name>
<dbReference type="Ensembl" id="ENSSFAT00005008224.1">
    <property type="protein sequence ID" value="ENSSFAP00005007827.1"/>
    <property type="gene ID" value="ENSSFAG00005004608.1"/>
</dbReference>
<dbReference type="Pfam" id="PF01094">
    <property type="entry name" value="ANF_receptor"/>
    <property type="match status" value="1"/>
</dbReference>
<evidence type="ECO:0000256" key="6">
    <source>
        <dbReference type="ARBA" id="ARBA00023040"/>
    </source>
</evidence>
<evidence type="ECO:0000256" key="11">
    <source>
        <dbReference type="SAM" id="Phobius"/>
    </source>
</evidence>
<dbReference type="Gene3D" id="2.10.50.30">
    <property type="entry name" value="GPCR, family 3, nine cysteines domain"/>
    <property type="match status" value="1"/>
</dbReference>
<dbReference type="InterPro" id="IPR038550">
    <property type="entry name" value="GPCR_3_9-Cys_sf"/>
</dbReference>
<dbReference type="InterPro" id="IPR000337">
    <property type="entry name" value="GPCR_3"/>
</dbReference>
<dbReference type="SUPFAM" id="SSF53822">
    <property type="entry name" value="Periplasmic binding protein-like I"/>
    <property type="match status" value="1"/>
</dbReference>
<proteinExistence type="predicted"/>
<reference evidence="13" key="2">
    <citation type="submission" date="2025-08" db="UniProtKB">
        <authorList>
            <consortium name="Ensembl"/>
        </authorList>
    </citation>
    <scope>IDENTIFICATION</scope>
</reference>
<sequence>YPNHSYCCAFSAVHRKIGLLLSHCVSSFDLSSLVRSMAVIHEIQQVNAAGFLPGLRLGYLLCDTCSYASKALLNAEHMLAFNRSNHLECDNSDFRPAVKVVLGARYSQVTIALAKLLNVYMVPLVGHRASTSPELSDKLLHPAVIRTVPSDIHQTKAIASIMSYYDWNWVGVVYGDDDYGKAAFQSFLWDAEENGVCLSYQETLHHYLDHSQNDRRIQQVAEVIRSSRAQVVLLILKAELVELLFKEMLKTNTSRVWIASDVWSRSSAIAQMDGINEVGDILGFTFVSFRSQSFDDFLTNLTVTEGGYNFFIEEYKNLRSNCSAECGSSNPPSKCVDLLKYACDSSYSPDQKDDYLLKATDTSEPFSHRVAVWAVAHALKKLLRCNSSSCSGEVDFPPWKLLQELKNIRFEFENQMYFFDKNGDFVNGYDLILWEKHGSGRRFQKFGKYSILYNRIELDGKEFTWLSTENSRCSESCRPGWVKKILNISCCYTCIEYVQDCKTCPNETWSLKGWTHCRPRSEFFLRWTEPHPLTMIAAAAFGVLLLLVILVIFLVYRNSLPMKQAEVRLSCVMMAGLAVSFASVVLFMGRPTVHICRARQTMYAMGFTLCVSCILVKAYRTFLAFLPFGQLLHKRLHKLYKPPVIIVVLTSLQAVICLLWLIFDSPDVDDTPPSAQSMRKVLECKEGNTYIGFGIMLGYIALLALIGFLLAFKGRKVPQEFSETGYIIFSMLMYLFVWVCFIPVYITSAEDGTRVQASAILVSSYGIIFCHFLPKCYAALWASKSDTIEKVLDRWRAKSDKEDGDGATPSSERRVTLSTTSTSSFLWCSETQSTITSWLSDVSCDAVYFPHLPSRPGTVVTKRTRSLSL</sequence>
<feature type="transmembrane region" description="Helical" evidence="11">
    <location>
        <begin position="601"/>
        <end position="623"/>
    </location>
</feature>
<keyword evidence="8" id="KW-0675">Receptor</keyword>
<evidence type="ECO:0000256" key="5">
    <source>
        <dbReference type="ARBA" id="ARBA00022989"/>
    </source>
</evidence>
<keyword evidence="3 11" id="KW-0812">Transmembrane</keyword>
<keyword evidence="4" id="KW-0732">Signal</keyword>
<dbReference type="PRINTS" id="PR00248">
    <property type="entry name" value="GPCRMGR"/>
</dbReference>
<evidence type="ECO:0000259" key="12">
    <source>
        <dbReference type="PROSITE" id="PS50259"/>
    </source>
</evidence>
<reference evidence="13" key="3">
    <citation type="submission" date="2025-09" db="UniProtKB">
        <authorList>
            <consortium name="Ensembl"/>
        </authorList>
    </citation>
    <scope>IDENTIFICATION</scope>
</reference>
<evidence type="ECO:0000256" key="1">
    <source>
        <dbReference type="ARBA" id="ARBA00004651"/>
    </source>
</evidence>
<dbReference type="OMA" id="VYITNHE"/>
<dbReference type="Gene3D" id="3.40.50.2300">
    <property type="match status" value="2"/>
</dbReference>
<dbReference type="InterPro" id="IPR028082">
    <property type="entry name" value="Peripla_BP_I"/>
</dbReference>
<comment type="subcellular location">
    <subcellularLocation>
        <location evidence="1">Cell membrane</location>
        <topology evidence="1">Multi-pass membrane protein</topology>
    </subcellularLocation>
</comment>
<keyword evidence="2" id="KW-1003">Cell membrane</keyword>
<evidence type="ECO:0000256" key="9">
    <source>
        <dbReference type="ARBA" id="ARBA00023180"/>
    </source>
</evidence>
<protein>
    <submittedName>
        <fullName evidence="13">Olfactory receptor C family, b1</fullName>
    </submittedName>
</protein>